<sequence length="527" mass="58591">MSEFDRSPSPFNLPSRIKGSLLCSQIAPLIGSIRLDHESHGHLLCARSSLPPWGVWYSRAAIHVRRVRGDRYICTIPAAGFPFPRLDPMYCALLLSAIIAPVGAQILPTSFVKPTFGQPKASIEKYTWESYQSLLSSYQKEGIGKSWVDENAWTAVAQYDLQRKKRDFYNDVRKAQDEYAGVTSDQQPWKTALVNYYNDDIGWAALSHIAAYDAYGDQIFLDRAKGAYEFILNHGFISADVIKTGYLKGTKNPDNKIQASCGGKSMIGGVYWVNGGNPAEDPLNAAGHDAVNSVSTGTFALLGTELCRVTTERKYCDTSYLNVWWMDRHMVTPEGLLWDNMSGQTCKVVDWRFTHNQGLYFATYAALGRLTGNATATNIAKESVKKATSSAPWNTKSGWIDEGSGDAAQTNDAIEFKAIMIRYLHRIVGWFNDRELTEAVTGYINIQYYALTQRNSDNKDHPVRYGRNWPGPYAKSTTQAHVAALDVLIALELNPDSAYPKSNTGAAMTLEKQKPPVVAAKTCRKKD</sequence>
<gene>
    <name evidence="1" type="ORF">DB88DRAFT_537742</name>
</gene>
<dbReference type="InterPro" id="IPR008928">
    <property type="entry name" value="6-hairpin_glycosidase_sf"/>
</dbReference>
<dbReference type="PANTHER" id="PTHR47791:SF3">
    <property type="entry name" value="MEIOTICALLY UP-REGULATED GENE 191 PROTEIN"/>
    <property type="match status" value="1"/>
</dbReference>
<name>A0AAD9L932_PAPLA</name>
<organism evidence="1 2">
    <name type="scientific">Papiliotrema laurentii</name>
    <name type="common">Cryptococcus laurentii</name>
    <dbReference type="NCBI Taxonomy" id="5418"/>
    <lineage>
        <taxon>Eukaryota</taxon>
        <taxon>Fungi</taxon>
        <taxon>Dikarya</taxon>
        <taxon>Basidiomycota</taxon>
        <taxon>Agaricomycotina</taxon>
        <taxon>Tremellomycetes</taxon>
        <taxon>Tremellales</taxon>
        <taxon>Rhynchogastremaceae</taxon>
        <taxon>Papiliotrema</taxon>
    </lineage>
</organism>
<dbReference type="AlphaFoldDB" id="A0AAD9L932"/>
<accession>A0AAD9L932</accession>
<dbReference type="SUPFAM" id="SSF48208">
    <property type="entry name" value="Six-hairpin glycosidases"/>
    <property type="match status" value="1"/>
</dbReference>
<proteinExistence type="predicted"/>
<dbReference type="EMBL" id="JAODAN010000001">
    <property type="protein sequence ID" value="KAK1927831.1"/>
    <property type="molecule type" value="Genomic_DNA"/>
</dbReference>
<dbReference type="InterPro" id="IPR005198">
    <property type="entry name" value="Glyco_hydro_76"/>
</dbReference>
<evidence type="ECO:0000313" key="2">
    <source>
        <dbReference type="Proteomes" id="UP001182556"/>
    </source>
</evidence>
<keyword evidence="2" id="KW-1185">Reference proteome</keyword>
<comment type="caution">
    <text evidence="1">The sequence shown here is derived from an EMBL/GenBank/DDBJ whole genome shotgun (WGS) entry which is preliminary data.</text>
</comment>
<reference evidence="1" key="1">
    <citation type="submission" date="2023-02" db="EMBL/GenBank/DDBJ databases">
        <title>Identification and recombinant expression of a fungal hydrolase from Papiliotrema laurentii that hydrolyzes apple cutin and clears colloidal polyester polyurethane.</title>
        <authorList>
            <consortium name="DOE Joint Genome Institute"/>
            <person name="Roman V.A."/>
            <person name="Bojanowski C."/>
            <person name="Crable B.R."/>
            <person name="Wagner D.N."/>
            <person name="Hung C.S."/>
            <person name="Nadeau L.J."/>
            <person name="Schratz L."/>
            <person name="Haridas S."/>
            <person name="Pangilinan J."/>
            <person name="Lipzen A."/>
            <person name="Na H."/>
            <person name="Yan M."/>
            <person name="Ng V."/>
            <person name="Grigoriev I.V."/>
            <person name="Spatafora J.W."/>
            <person name="Barlow D."/>
            <person name="Biffinger J."/>
            <person name="Kelley-Loughnane N."/>
            <person name="Varaljay V.A."/>
            <person name="Crookes-Goodson W.J."/>
        </authorList>
    </citation>
    <scope>NUCLEOTIDE SEQUENCE</scope>
    <source>
        <strain evidence="1">5307AH</strain>
    </source>
</reference>
<protein>
    <submittedName>
        <fullName evidence="1">Uncharacterized protein</fullName>
    </submittedName>
</protein>
<dbReference type="Pfam" id="PF03663">
    <property type="entry name" value="Glyco_hydro_76"/>
    <property type="match status" value="1"/>
</dbReference>
<dbReference type="Gene3D" id="1.50.10.20">
    <property type="match status" value="1"/>
</dbReference>
<dbReference type="GO" id="GO:0005975">
    <property type="term" value="P:carbohydrate metabolic process"/>
    <property type="evidence" value="ECO:0007669"/>
    <property type="project" value="InterPro"/>
</dbReference>
<evidence type="ECO:0000313" key="1">
    <source>
        <dbReference type="EMBL" id="KAK1927831.1"/>
    </source>
</evidence>
<dbReference type="Proteomes" id="UP001182556">
    <property type="component" value="Unassembled WGS sequence"/>
</dbReference>
<dbReference type="InterPro" id="IPR053169">
    <property type="entry name" value="MUG_Protein"/>
</dbReference>
<dbReference type="PANTHER" id="PTHR47791">
    <property type="entry name" value="MEIOTICALLY UP-REGULATED GENE 191 PROTEIN"/>
    <property type="match status" value="1"/>
</dbReference>